<feature type="transmembrane region" description="Helical" evidence="6">
    <location>
        <begin position="663"/>
        <end position="684"/>
    </location>
</feature>
<dbReference type="Proteomes" id="UP000494115">
    <property type="component" value="Unassembled WGS sequence"/>
</dbReference>
<evidence type="ECO:0000259" key="7">
    <source>
        <dbReference type="Pfam" id="PF00361"/>
    </source>
</evidence>
<proteinExistence type="predicted"/>
<protein>
    <submittedName>
        <fullName evidence="9">NADH-quinone oxidoreductase subunit L</fullName>
    </submittedName>
</protein>
<organism evidence="9 10">
    <name type="scientific">Pararobbsia alpina</name>
    <dbReference type="NCBI Taxonomy" id="621374"/>
    <lineage>
        <taxon>Bacteria</taxon>
        <taxon>Pseudomonadati</taxon>
        <taxon>Pseudomonadota</taxon>
        <taxon>Betaproteobacteria</taxon>
        <taxon>Burkholderiales</taxon>
        <taxon>Burkholderiaceae</taxon>
        <taxon>Pararobbsia</taxon>
    </lineage>
</organism>
<dbReference type="GO" id="GO:0016020">
    <property type="term" value="C:membrane"/>
    <property type="evidence" value="ECO:0007669"/>
    <property type="project" value="UniProtKB-SubCell"/>
</dbReference>
<feature type="transmembrane region" description="Helical" evidence="6">
    <location>
        <begin position="496"/>
        <end position="517"/>
    </location>
</feature>
<feature type="transmembrane region" description="Helical" evidence="6">
    <location>
        <begin position="555"/>
        <end position="582"/>
    </location>
</feature>
<feature type="transmembrane region" description="Helical" evidence="6">
    <location>
        <begin position="226"/>
        <end position="242"/>
    </location>
</feature>
<dbReference type="InterPro" id="IPR001516">
    <property type="entry name" value="Proton_antipo_N"/>
</dbReference>
<evidence type="ECO:0000256" key="5">
    <source>
        <dbReference type="RuleBase" id="RU000320"/>
    </source>
</evidence>
<feature type="transmembrane region" description="Helical" evidence="6">
    <location>
        <begin position="148"/>
        <end position="167"/>
    </location>
</feature>
<feature type="domain" description="NADH:quinone oxidoreductase/Mrp antiporter transmembrane" evidence="7">
    <location>
        <begin position="142"/>
        <end position="424"/>
    </location>
</feature>
<dbReference type="Pfam" id="PF00361">
    <property type="entry name" value="Proton_antipo_M"/>
    <property type="match status" value="1"/>
</dbReference>
<dbReference type="AlphaFoldDB" id="A0A6S7CR74"/>
<evidence type="ECO:0000313" key="10">
    <source>
        <dbReference type="Proteomes" id="UP000494115"/>
    </source>
</evidence>
<feature type="transmembrane region" description="Helical" evidence="6">
    <location>
        <begin position="6"/>
        <end position="27"/>
    </location>
</feature>
<keyword evidence="2 5" id="KW-0812">Transmembrane</keyword>
<dbReference type="Pfam" id="PF00662">
    <property type="entry name" value="Proton_antipo_N"/>
    <property type="match status" value="1"/>
</dbReference>
<name>A0A6S7CR74_9BURK</name>
<dbReference type="InterPro" id="IPR001750">
    <property type="entry name" value="ND/Mrp_TM"/>
</dbReference>
<keyword evidence="4 6" id="KW-0472">Membrane</keyword>
<feature type="transmembrane region" description="Helical" evidence="6">
    <location>
        <begin position="188"/>
        <end position="206"/>
    </location>
</feature>
<dbReference type="RefSeq" id="WP_175104678.1">
    <property type="nucleotide sequence ID" value="NZ_CADIKM010000007.1"/>
</dbReference>
<dbReference type="GO" id="GO:0003954">
    <property type="term" value="F:NADH dehydrogenase activity"/>
    <property type="evidence" value="ECO:0007669"/>
    <property type="project" value="TreeGrafter"/>
</dbReference>
<evidence type="ECO:0000259" key="8">
    <source>
        <dbReference type="Pfam" id="PF00662"/>
    </source>
</evidence>
<dbReference type="GO" id="GO:0015990">
    <property type="term" value="P:electron transport coupled proton transport"/>
    <property type="evidence" value="ECO:0007669"/>
    <property type="project" value="TreeGrafter"/>
</dbReference>
<feature type="domain" description="NADH-Ubiquinone oxidoreductase (complex I) chain 5 N-terminal" evidence="8">
    <location>
        <begin position="78"/>
        <end position="126"/>
    </location>
</feature>
<dbReference type="GO" id="GO:0008137">
    <property type="term" value="F:NADH dehydrogenase (ubiquinone) activity"/>
    <property type="evidence" value="ECO:0007669"/>
    <property type="project" value="InterPro"/>
</dbReference>
<dbReference type="EMBL" id="CADIKM010000007">
    <property type="protein sequence ID" value="CAB3785900.1"/>
    <property type="molecule type" value="Genomic_DNA"/>
</dbReference>
<dbReference type="NCBIfam" id="TIGR01974">
    <property type="entry name" value="NDH_I_L"/>
    <property type="match status" value="1"/>
</dbReference>
<evidence type="ECO:0000256" key="3">
    <source>
        <dbReference type="ARBA" id="ARBA00022989"/>
    </source>
</evidence>
<evidence type="ECO:0000256" key="4">
    <source>
        <dbReference type="ARBA" id="ARBA00023136"/>
    </source>
</evidence>
<feature type="transmembrane region" description="Helical" evidence="6">
    <location>
        <begin position="125"/>
        <end position="142"/>
    </location>
</feature>
<feature type="transmembrane region" description="Helical" evidence="6">
    <location>
        <begin position="349"/>
        <end position="370"/>
    </location>
</feature>
<dbReference type="PRINTS" id="PR01435">
    <property type="entry name" value="NPOXDRDTASE5"/>
</dbReference>
<evidence type="ECO:0000313" key="9">
    <source>
        <dbReference type="EMBL" id="CAB3785900.1"/>
    </source>
</evidence>
<dbReference type="InterPro" id="IPR018393">
    <property type="entry name" value="NADHpl_OxRdtase_5_subgr"/>
</dbReference>
<reference evidence="9 10" key="1">
    <citation type="submission" date="2020-04" db="EMBL/GenBank/DDBJ databases">
        <authorList>
            <person name="De Canck E."/>
        </authorList>
    </citation>
    <scope>NUCLEOTIDE SEQUENCE [LARGE SCALE GENOMIC DNA]</scope>
    <source>
        <strain evidence="9 10">LMG 28138</strain>
    </source>
</reference>
<feature type="transmembrane region" description="Helical" evidence="6">
    <location>
        <begin position="321"/>
        <end position="343"/>
    </location>
</feature>
<keyword evidence="10" id="KW-1185">Reference proteome</keyword>
<gene>
    <name evidence="9" type="primary">nuoL</name>
    <name evidence="9" type="ORF">LMG28138_02085</name>
</gene>
<feature type="transmembrane region" description="Helical" evidence="6">
    <location>
        <begin position="293"/>
        <end position="314"/>
    </location>
</feature>
<dbReference type="PANTHER" id="PTHR42829">
    <property type="entry name" value="NADH-UBIQUINONE OXIDOREDUCTASE CHAIN 5"/>
    <property type="match status" value="1"/>
</dbReference>
<dbReference type="PRINTS" id="PR01434">
    <property type="entry name" value="NADHDHGNASE5"/>
</dbReference>
<dbReference type="GO" id="GO:0012505">
    <property type="term" value="C:endomembrane system"/>
    <property type="evidence" value="ECO:0007669"/>
    <property type="project" value="UniProtKB-SubCell"/>
</dbReference>
<dbReference type="Gene3D" id="1.20.5.2700">
    <property type="match status" value="1"/>
</dbReference>
<dbReference type="NCBIfam" id="NF005141">
    <property type="entry name" value="PRK06590.1"/>
    <property type="match status" value="1"/>
</dbReference>
<accession>A0A6S7CR74</accession>
<feature type="transmembrane region" description="Helical" evidence="6">
    <location>
        <begin position="263"/>
        <end position="281"/>
    </location>
</feature>
<dbReference type="PANTHER" id="PTHR42829:SF2">
    <property type="entry name" value="NADH-UBIQUINONE OXIDOREDUCTASE CHAIN 5"/>
    <property type="match status" value="1"/>
</dbReference>
<feature type="transmembrane region" description="Helical" evidence="6">
    <location>
        <begin position="92"/>
        <end position="113"/>
    </location>
</feature>
<dbReference type="GO" id="GO:0042773">
    <property type="term" value="P:ATP synthesis coupled electron transport"/>
    <property type="evidence" value="ECO:0007669"/>
    <property type="project" value="InterPro"/>
</dbReference>
<sequence length="687" mass="74951">MPTTLNQTLLLAIPLAPLAGSLIAGLFGNAIGRVGAHRVTILSVAISFVLSMMVLFDVLGGASFNATIYEWMQVPYGAGSLKFEVGFLVDSLTAMMMCVVTFVSLMVHIYTIGYMADEETGYQRFFSYISLFTFSMLMLVMSNNFVQLFFGWEAVGLVSYLLIGFYYTRQSAVYANLKAFLVNRIGDFGFLLGIGLLLGYAGSLNYGDVFAHRTELAAMVFPGTHWGLLTVACICLFIGAMGKSAQFPLHVWLPDSMEGPTPISALIHAATMVTAGIFMVTRMSPLFELSDSALSFVMVIGAITALFMGFLGVVQNDIKRVVAYSTLSQLGYMTVALGASVYPVAVFHLMTHAFFKALLFLAAGSVIVGLHHDQDMRNMGGLRKYMPITWITMLLGNLALIGTPFFSGFYSKDSIIDAVKLSHLPGSGFAYFAVVASVFITALYSFRMYFMVFHGEERFRNVKHSAADAHAGADAHAPAHAAHGHGHAVEPHESPWVIWLPLVLLAIPSVIIGAWTIGPVLFGDFFAHGVVFDKVIEIGANHPALAEMGEEFHGWFAMGMHSISSLPLYLAAAGVIVAWYCYMKRPELPAKIAARFPFIYRLLDNKYYLDKFNEAVFARGAVAIGTGLWKEGDQVVIDGIVNGSARAVAWFAGVLRFLQSGYIYHYAFAMIIGMLALLTLFVTIGGK</sequence>
<evidence type="ECO:0000256" key="6">
    <source>
        <dbReference type="SAM" id="Phobius"/>
    </source>
</evidence>
<feature type="transmembrane region" description="Helical" evidence="6">
    <location>
        <begin position="429"/>
        <end position="450"/>
    </location>
</feature>
<evidence type="ECO:0000256" key="2">
    <source>
        <dbReference type="ARBA" id="ARBA00022692"/>
    </source>
</evidence>
<feature type="transmembrane region" description="Helical" evidence="6">
    <location>
        <begin position="39"/>
        <end position="72"/>
    </location>
</feature>
<evidence type="ECO:0000256" key="1">
    <source>
        <dbReference type="ARBA" id="ARBA00004127"/>
    </source>
</evidence>
<comment type="subcellular location">
    <subcellularLocation>
        <location evidence="1">Endomembrane system</location>
        <topology evidence="1">Multi-pass membrane protein</topology>
    </subcellularLocation>
    <subcellularLocation>
        <location evidence="5">Membrane</location>
        <topology evidence="5">Multi-pass membrane protein</topology>
    </subcellularLocation>
</comment>
<feature type="transmembrane region" description="Helical" evidence="6">
    <location>
        <begin position="390"/>
        <end position="409"/>
    </location>
</feature>
<keyword evidence="3 6" id="KW-1133">Transmembrane helix</keyword>
<dbReference type="InterPro" id="IPR003945">
    <property type="entry name" value="NU5C-like"/>
</dbReference>